<dbReference type="GO" id="GO:0004857">
    <property type="term" value="F:enzyme inhibitor activity"/>
    <property type="evidence" value="ECO:0007669"/>
    <property type="project" value="InterPro"/>
</dbReference>
<dbReference type="OrthoDB" id="1430376at2759"/>
<comment type="caution">
    <text evidence="4">The sequence shown here is derived from an EMBL/GenBank/DDBJ whole genome shotgun (WGS) entry which is preliminary data.</text>
</comment>
<evidence type="ECO:0000256" key="1">
    <source>
        <dbReference type="ARBA" id="ARBA00022729"/>
    </source>
</evidence>
<dbReference type="InterPro" id="IPR051955">
    <property type="entry name" value="PME_Inhibitor"/>
</dbReference>
<dbReference type="PANTHER" id="PTHR31080:SF12">
    <property type="entry name" value="PLANT INVERTASE_PECTIN METHYLESTERASE INHIBITOR"/>
    <property type="match status" value="1"/>
</dbReference>
<dbReference type="CDD" id="cd15798">
    <property type="entry name" value="PMEI-like_3"/>
    <property type="match status" value="1"/>
</dbReference>
<dbReference type="Proteomes" id="UP000634136">
    <property type="component" value="Unassembled WGS sequence"/>
</dbReference>
<comment type="similarity">
    <text evidence="2">Belongs to the PMEI family.</text>
</comment>
<dbReference type="SUPFAM" id="SSF101148">
    <property type="entry name" value="Plant invertase/pectin methylesterase inhibitor"/>
    <property type="match status" value="1"/>
</dbReference>
<evidence type="ECO:0000313" key="4">
    <source>
        <dbReference type="EMBL" id="KAF7825375.1"/>
    </source>
</evidence>
<dbReference type="AlphaFoldDB" id="A0A834TP08"/>
<protein>
    <submittedName>
        <fullName evidence="4">Pectinesterase inhibitor 9</fullName>
    </submittedName>
</protein>
<keyword evidence="5" id="KW-1185">Reference proteome</keyword>
<evidence type="ECO:0000256" key="2">
    <source>
        <dbReference type="ARBA" id="ARBA00038471"/>
    </source>
</evidence>
<feature type="domain" description="Pectinesterase inhibitor" evidence="3">
    <location>
        <begin position="24"/>
        <end position="179"/>
    </location>
</feature>
<evidence type="ECO:0000259" key="3">
    <source>
        <dbReference type="SMART" id="SM00856"/>
    </source>
</evidence>
<dbReference type="Pfam" id="PF04043">
    <property type="entry name" value="PMEI"/>
    <property type="match status" value="1"/>
</dbReference>
<dbReference type="EMBL" id="JAAIUW010000006">
    <property type="protein sequence ID" value="KAF7825375.1"/>
    <property type="molecule type" value="Genomic_DNA"/>
</dbReference>
<dbReference type="SMART" id="SM00856">
    <property type="entry name" value="PMEI"/>
    <property type="match status" value="1"/>
</dbReference>
<evidence type="ECO:0000313" key="5">
    <source>
        <dbReference type="Proteomes" id="UP000634136"/>
    </source>
</evidence>
<keyword evidence="1" id="KW-0732">Signal</keyword>
<dbReference type="Gene3D" id="1.20.140.40">
    <property type="entry name" value="Invertase/pectin methylesterase inhibitor family protein"/>
    <property type="match status" value="1"/>
</dbReference>
<organism evidence="4 5">
    <name type="scientific">Senna tora</name>
    <dbReference type="NCBI Taxonomy" id="362788"/>
    <lineage>
        <taxon>Eukaryota</taxon>
        <taxon>Viridiplantae</taxon>
        <taxon>Streptophyta</taxon>
        <taxon>Embryophyta</taxon>
        <taxon>Tracheophyta</taxon>
        <taxon>Spermatophyta</taxon>
        <taxon>Magnoliopsida</taxon>
        <taxon>eudicotyledons</taxon>
        <taxon>Gunneridae</taxon>
        <taxon>Pentapetalae</taxon>
        <taxon>rosids</taxon>
        <taxon>fabids</taxon>
        <taxon>Fabales</taxon>
        <taxon>Fabaceae</taxon>
        <taxon>Caesalpinioideae</taxon>
        <taxon>Cassia clade</taxon>
        <taxon>Senna</taxon>
    </lineage>
</organism>
<name>A0A834TP08_9FABA</name>
<proteinExistence type="inferred from homology"/>
<dbReference type="PANTHER" id="PTHR31080">
    <property type="entry name" value="PECTINESTERASE INHIBITOR-LIKE"/>
    <property type="match status" value="1"/>
</dbReference>
<dbReference type="InterPro" id="IPR006501">
    <property type="entry name" value="Pectinesterase_inhib_dom"/>
</dbReference>
<sequence>MSNFDQVEPSSILPKYADSSSSSSSMAYIRASCKTTLYSNLCIQSLSKFGHYSPLQQNPQQLPQIALSVSHSRALQTRAYLLGLSIQLNNTIMKKNDLYLDVQNCLNQINDSVDQLGQSIQELRRMNLPKDVVAVNIDDSFLWHISNVETWVSAALTDASTCVNLFNPDPKYKAAAAAARAKP</sequence>
<dbReference type="InterPro" id="IPR035513">
    <property type="entry name" value="Invertase/methylesterase_inhib"/>
</dbReference>
<dbReference type="NCBIfam" id="TIGR01614">
    <property type="entry name" value="PME_inhib"/>
    <property type="match status" value="1"/>
</dbReference>
<reference evidence="4" key="1">
    <citation type="submission" date="2020-09" db="EMBL/GenBank/DDBJ databases">
        <title>Genome-Enabled Discovery of Anthraquinone Biosynthesis in Senna tora.</title>
        <authorList>
            <person name="Kang S.-H."/>
            <person name="Pandey R.P."/>
            <person name="Lee C.-M."/>
            <person name="Sim J.-S."/>
            <person name="Jeong J.-T."/>
            <person name="Choi B.-S."/>
            <person name="Jung M."/>
            <person name="Ginzburg D."/>
            <person name="Zhao K."/>
            <person name="Won S.Y."/>
            <person name="Oh T.-J."/>
            <person name="Yu Y."/>
            <person name="Kim N.-H."/>
            <person name="Lee O.R."/>
            <person name="Lee T.-H."/>
            <person name="Bashyal P."/>
            <person name="Kim T.-S."/>
            <person name="Lee W.-H."/>
            <person name="Kawkins C."/>
            <person name="Kim C.-K."/>
            <person name="Kim J.S."/>
            <person name="Ahn B.O."/>
            <person name="Rhee S.Y."/>
            <person name="Sohng J.K."/>
        </authorList>
    </citation>
    <scope>NUCLEOTIDE SEQUENCE</scope>
    <source>
        <tissue evidence="4">Leaf</tissue>
    </source>
</reference>
<gene>
    <name evidence="4" type="ORF">G2W53_016539</name>
</gene>
<accession>A0A834TP08</accession>